<evidence type="ECO:0000256" key="1">
    <source>
        <dbReference type="SAM" id="MobiDB-lite"/>
    </source>
</evidence>
<evidence type="ECO:0000313" key="2">
    <source>
        <dbReference type="EMBL" id="KAF2876663.1"/>
    </source>
</evidence>
<comment type="caution">
    <text evidence="2">The sequence shown here is derived from an EMBL/GenBank/DDBJ whole genome shotgun (WGS) entry which is preliminary data.</text>
</comment>
<feature type="compositionally biased region" description="Basic and acidic residues" evidence="1">
    <location>
        <begin position="341"/>
        <end position="369"/>
    </location>
</feature>
<dbReference type="EMBL" id="JAADJZ010000003">
    <property type="protein sequence ID" value="KAF2876663.1"/>
    <property type="molecule type" value="Genomic_DNA"/>
</dbReference>
<feature type="region of interest" description="Disordered" evidence="1">
    <location>
        <begin position="341"/>
        <end position="419"/>
    </location>
</feature>
<feature type="region of interest" description="Disordered" evidence="1">
    <location>
        <begin position="1"/>
        <end position="53"/>
    </location>
</feature>
<reference evidence="2 3" key="1">
    <citation type="submission" date="2020-01" db="EMBL/GenBank/DDBJ databases">
        <authorList>
            <consortium name="DOE Joint Genome Institute"/>
            <person name="Haridas S."/>
            <person name="Albert R."/>
            <person name="Binder M."/>
            <person name="Bloem J."/>
            <person name="Labutti K."/>
            <person name="Salamov A."/>
            <person name="Andreopoulos B."/>
            <person name="Baker S.E."/>
            <person name="Barry K."/>
            <person name="Bills G."/>
            <person name="Bluhm B.H."/>
            <person name="Cannon C."/>
            <person name="Castanera R."/>
            <person name="Culley D.E."/>
            <person name="Daum C."/>
            <person name="Ezra D."/>
            <person name="Gonzalez J.B."/>
            <person name="Henrissat B."/>
            <person name="Kuo A."/>
            <person name="Liang C."/>
            <person name="Lipzen A."/>
            <person name="Lutzoni F."/>
            <person name="Magnuson J."/>
            <person name="Mondo S."/>
            <person name="Nolan M."/>
            <person name="Ohm R."/>
            <person name="Pangilinan J."/>
            <person name="Park H.-J.H."/>
            <person name="Ramirez L."/>
            <person name="Alfaro M."/>
            <person name="Sun H."/>
            <person name="Tritt A."/>
            <person name="Yoshinaga Y."/>
            <person name="Zwiers L.-H.L."/>
            <person name="Turgeon B.G."/>
            <person name="Goodwin S.B."/>
            <person name="Spatafora J.W."/>
            <person name="Crous P.W."/>
            <person name="Grigoriev I.V."/>
        </authorList>
    </citation>
    <scope>NUCLEOTIDE SEQUENCE [LARGE SCALE GENOMIC DNA]</scope>
    <source>
        <strain evidence="2 3">CBS 611.86</strain>
    </source>
</reference>
<keyword evidence="3" id="KW-1185">Reference proteome</keyword>
<feature type="compositionally biased region" description="Polar residues" evidence="1">
    <location>
        <begin position="406"/>
        <end position="419"/>
    </location>
</feature>
<evidence type="ECO:0000313" key="3">
    <source>
        <dbReference type="Proteomes" id="UP000481861"/>
    </source>
</evidence>
<dbReference type="Proteomes" id="UP000481861">
    <property type="component" value="Unassembled WGS sequence"/>
</dbReference>
<dbReference type="AlphaFoldDB" id="A0A7C8MIZ9"/>
<gene>
    <name evidence="2" type="ORF">BDV95DRAFT_233699</name>
</gene>
<name>A0A7C8MIZ9_9PLEO</name>
<protein>
    <submittedName>
        <fullName evidence="2">Uncharacterized protein</fullName>
    </submittedName>
</protein>
<sequence length="419" mass="46601">MQPNGYLGQHQNSHHHPPNMVGRRGSYRGGRYRGNGPPRGELQTGGRFPVATAPPFVPEHAMTGGFISDAPPLMQITNSQNQPFGGQYDQAWLHNDQGGFPPQRVVYTAPVTPHVYRQTMNGMSHSPMQWASAALPILSATAQPFTPDVVKAASTQTSTIAMNTRKGTNARGASRLTNISQVDKDVAPQLKFEKSIPYLINCMARTVTAEELQNFDKIQHDIKKRAVPIQMIKEQLASQLVAEYEAEKEQEEAIAVYHRRTTARLGQLSVHTNPEVQKEYYRDAAQSMKMACEHQDKARKHRAKVEKLRSAVDERYNELYDLQVEFHQTMHAQIKAILHKASDEPKKDEDVVSDATVKDKSDAKVEKGVRNMSSSGAKATNGAKKMETIDEGDAGTTKEKGKPSAPSLQRLTQHNKQEC</sequence>
<organism evidence="2 3">
    <name type="scientific">Massariosphaeria phaeospora</name>
    <dbReference type="NCBI Taxonomy" id="100035"/>
    <lineage>
        <taxon>Eukaryota</taxon>
        <taxon>Fungi</taxon>
        <taxon>Dikarya</taxon>
        <taxon>Ascomycota</taxon>
        <taxon>Pezizomycotina</taxon>
        <taxon>Dothideomycetes</taxon>
        <taxon>Pleosporomycetidae</taxon>
        <taxon>Pleosporales</taxon>
        <taxon>Pleosporales incertae sedis</taxon>
        <taxon>Massariosphaeria</taxon>
    </lineage>
</organism>
<accession>A0A7C8MIZ9</accession>
<proteinExistence type="predicted"/>